<evidence type="ECO:0000256" key="7">
    <source>
        <dbReference type="ARBA" id="ARBA00022989"/>
    </source>
</evidence>
<dbReference type="GO" id="GO:0004578">
    <property type="term" value="F:chitobiosyldiphosphodolichol beta-mannosyltransferase activity"/>
    <property type="evidence" value="ECO:0007669"/>
    <property type="project" value="UniProtKB-EC"/>
</dbReference>
<evidence type="ECO:0000256" key="10">
    <source>
        <dbReference type="ARBA" id="ARBA00031566"/>
    </source>
</evidence>
<evidence type="ECO:0000259" key="14">
    <source>
        <dbReference type="Pfam" id="PF00534"/>
    </source>
</evidence>
<proteinExistence type="predicted"/>
<evidence type="ECO:0000256" key="3">
    <source>
        <dbReference type="ARBA" id="ARBA00022676"/>
    </source>
</evidence>
<dbReference type="Pfam" id="PF00534">
    <property type="entry name" value="Glycos_transf_1"/>
    <property type="match status" value="1"/>
</dbReference>
<feature type="domain" description="Glycosyl transferase family 1" evidence="14">
    <location>
        <begin position="253"/>
        <end position="420"/>
    </location>
</feature>
<keyword evidence="5 13" id="KW-0812">Transmembrane</keyword>
<evidence type="ECO:0000256" key="5">
    <source>
        <dbReference type="ARBA" id="ARBA00022692"/>
    </source>
</evidence>
<dbReference type="EMBL" id="CAJNOC010000082">
    <property type="protein sequence ID" value="CAF0713323.1"/>
    <property type="molecule type" value="Genomic_DNA"/>
</dbReference>
<dbReference type="Proteomes" id="UP000663879">
    <property type="component" value="Unassembled WGS sequence"/>
</dbReference>
<dbReference type="GO" id="GO:0005789">
    <property type="term" value="C:endoplasmic reticulum membrane"/>
    <property type="evidence" value="ECO:0007669"/>
    <property type="project" value="UniProtKB-SubCell"/>
</dbReference>
<dbReference type="InterPro" id="IPR026051">
    <property type="entry name" value="ALG1-like"/>
</dbReference>
<keyword evidence="7 13" id="KW-1133">Transmembrane helix</keyword>
<reference evidence="15" key="1">
    <citation type="submission" date="2021-02" db="EMBL/GenBank/DDBJ databases">
        <authorList>
            <person name="Nowell W R."/>
        </authorList>
    </citation>
    <scope>NUCLEOTIDE SEQUENCE</scope>
    <source>
        <strain evidence="15">Ploen Becks lab</strain>
    </source>
</reference>
<dbReference type="InterPro" id="IPR001296">
    <property type="entry name" value="Glyco_trans_1"/>
</dbReference>
<evidence type="ECO:0000256" key="12">
    <source>
        <dbReference type="ARBA" id="ARBA00045071"/>
    </source>
</evidence>
<name>A0A813M5Z4_9BILA</name>
<dbReference type="AlphaFoldDB" id="A0A813M5Z4"/>
<feature type="transmembrane region" description="Helical" evidence="13">
    <location>
        <begin position="6"/>
        <end position="26"/>
    </location>
</feature>
<keyword evidence="3" id="KW-0328">Glycosyltransferase</keyword>
<dbReference type="OrthoDB" id="614844at2759"/>
<keyword evidence="6" id="KW-0256">Endoplasmic reticulum</keyword>
<accession>A0A813M5Z4</accession>
<dbReference type="SUPFAM" id="SSF53756">
    <property type="entry name" value="UDP-Glycosyltransferase/glycogen phosphorylase"/>
    <property type="match status" value="1"/>
</dbReference>
<feature type="transmembrane region" description="Helical" evidence="13">
    <location>
        <begin position="99"/>
        <end position="118"/>
    </location>
</feature>
<keyword evidence="8 13" id="KW-0472">Membrane</keyword>
<protein>
    <recommendedName>
        <fullName evidence="10">Beta-1,4-mannosyltransferase</fullName>
    </recommendedName>
    <alternativeName>
        <fullName evidence="11">GDP-Man:GlcNAc2-PP-dolichol mannosyltransferase</fullName>
    </alternativeName>
    <alternativeName>
        <fullName evidence="9">GDP-mannose-dolichol diphosphochitobiose mannosyltransferase</fullName>
    </alternativeName>
</protein>
<organism evidence="15 16">
    <name type="scientific">Brachionus calyciflorus</name>
    <dbReference type="NCBI Taxonomy" id="104777"/>
    <lineage>
        <taxon>Eukaryota</taxon>
        <taxon>Metazoa</taxon>
        <taxon>Spiralia</taxon>
        <taxon>Gnathifera</taxon>
        <taxon>Rotifera</taxon>
        <taxon>Eurotatoria</taxon>
        <taxon>Monogononta</taxon>
        <taxon>Pseudotrocha</taxon>
        <taxon>Ploima</taxon>
        <taxon>Brachionidae</taxon>
        <taxon>Brachionus</taxon>
    </lineage>
</organism>
<evidence type="ECO:0000313" key="15">
    <source>
        <dbReference type="EMBL" id="CAF0713323.1"/>
    </source>
</evidence>
<evidence type="ECO:0000256" key="2">
    <source>
        <dbReference type="ARBA" id="ARBA00004922"/>
    </source>
</evidence>
<evidence type="ECO:0000256" key="13">
    <source>
        <dbReference type="SAM" id="Phobius"/>
    </source>
</evidence>
<keyword evidence="16" id="KW-1185">Reference proteome</keyword>
<evidence type="ECO:0000256" key="6">
    <source>
        <dbReference type="ARBA" id="ARBA00022824"/>
    </source>
</evidence>
<dbReference type="PANTHER" id="PTHR13036">
    <property type="entry name" value="BETA1,4 MANNOSYLTRANSFERASE"/>
    <property type="match status" value="1"/>
</dbReference>
<comment type="catalytic activity">
    <reaction evidence="12">
        <text>an N,N'-diacetylchitobiosyl-diphospho-di-trans,poly-cis-dolichol + GDP-alpha-D-mannose = a beta-D-Man-(1-&gt;4)-beta-D-GlcNAc-(1-&gt;4)-alpha-D-GlcNAc-diphospho-di-trans,poly-cis-dolichol + GDP + H(+)</text>
        <dbReference type="Rhea" id="RHEA:13865"/>
        <dbReference type="Rhea" id="RHEA-COMP:19510"/>
        <dbReference type="Rhea" id="RHEA-COMP:19511"/>
        <dbReference type="ChEBI" id="CHEBI:15378"/>
        <dbReference type="ChEBI" id="CHEBI:57269"/>
        <dbReference type="ChEBI" id="CHEBI:57527"/>
        <dbReference type="ChEBI" id="CHEBI:58189"/>
        <dbReference type="ChEBI" id="CHEBI:58472"/>
        <dbReference type="EC" id="2.4.1.142"/>
    </reaction>
    <physiologicalReaction direction="left-to-right" evidence="12">
        <dbReference type="Rhea" id="RHEA:13866"/>
    </physiologicalReaction>
</comment>
<evidence type="ECO:0000256" key="11">
    <source>
        <dbReference type="ARBA" id="ARBA00033088"/>
    </source>
</evidence>
<evidence type="ECO:0000256" key="9">
    <source>
        <dbReference type="ARBA" id="ARBA00031434"/>
    </source>
</evidence>
<sequence length="443" mass="51220">MIELLITIAFSFLTFIGLIVFSIRNATKNEKSACIIVLGDIGRSPRMNYHCLSLLKLGYSITFIGYKESKLMDEIEQNKHVKILALQSYPKYLQFGPSILQYVLKTIFLTLTLLFKLLEMRPLPKFILVQNPPSIPTLGLVYFYCQLFKSKFVIDWHNYGYTILAIKSGYDNILVKICKKFEVYFGQRSDLNFCVTQAMRDDLNKYKIRAVVMHDKPHERFKELSSEEKNSFLDKLANKYGISVPKNLLEKLDKNLSLLVSSSSWTEDEDFHILIDALKIYQTKMELESDKNLPNLLLLLTGKGPLKEYYQNKFAEQKFKNIQVEFVWLDPNDYPLLLGTCDLGLCFHKSSSNLDLPMKVVDMFGARLPTCALSFDCISELVKENANGLLFKNADELCNNLCFLLSQNGTNSKLHAFRNNLKNYPDWNQEWKEKAENELKKLC</sequence>
<dbReference type="Gene3D" id="3.40.50.2000">
    <property type="entry name" value="Glycogen Phosphorylase B"/>
    <property type="match status" value="2"/>
</dbReference>
<gene>
    <name evidence="15" type="ORF">OXX778_LOCUS1322</name>
</gene>
<comment type="subcellular location">
    <subcellularLocation>
        <location evidence="1">Endoplasmic reticulum membrane</location>
        <topology evidence="1">Single-pass membrane protein</topology>
    </subcellularLocation>
</comment>
<evidence type="ECO:0000256" key="1">
    <source>
        <dbReference type="ARBA" id="ARBA00004389"/>
    </source>
</evidence>
<keyword evidence="4" id="KW-0808">Transferase</keyword>
<comment type="caution">
    <text evidence="15">The sequence shown here is derived from an EMBL/GenBank/DDBJ whole genome shotgun (WGS) entry which is preliminary data.</text>
</comment>
<evidence type="ECO:0000256" key="8">
    <source>
        <dbReference type="ARBA" id="ARBA00023136"/>
    </source>
</evidence>
<dbReference type="PANTHER" id="PTHR13036:SF0">
    <property type="entry name" value="CHITOBIOSYLDIPHOSPHODOLICHOL BETA-MANNOSYLTRANSFERASE"/>
    <property type="match status" value="1"/>
</dbReference>
<evidence type="ECO:0000256" key="4">
    <source>
        <dbReference type="ARBA" id="ARBA00022679"/>
    </source>
</evidence>
<comment type="pathway">
    <text evidence="2">Protein modification; protein glycosylation.</text>
</comment>
<evidence type="ECO:0000313" key="16">
    <source>
        <dbReference type="Proteomes" id="UP000663879"/>
    </source>
</evidence>